<dbReference type="EMBL" id="JAGGLL010000021">
    <property type="protein sequence ID" value="MBP2022918.1"/>
    <property type="molecule type" value="Genomic_DNA"/>
</dbReference>
<dbReference type="RefSeq" id="WP_021285643.1">
    <property type="nucleotide sequence ID" value="NZ_JAGGLL010000021.1"/>
</dbReference>
<comment type="caution">
    <text evidence="2">The sequence shown here is derived from an EMBL/GenBank/DDBJ whole genome shotgun (WGS) entry which is preliminary data.</text>
</comment>
<evidence type="ECO:0000313" key="2">
    <source>
        <dbReference type="EMBL" id="MBP2022918.1"/>
    </source>
</evidence>
<sequence length="80" mass="9259">MLRSIFNIVFFAIELLGLTMIGIAILRFKKTLKEHRKISDDDLISDGEKLVQNKSIKILIIGILIFLVTMVMKFVLFLFM</sequence>
<keyword evidence="1" id="KW-0472">Membrane</keyword>
<protein>
    <recommendedName>
        <fullName evidence="4">DUF3899 domain-containing protein</fullName>
    </recommendedName>
</protein>
<feature type="transmembrane region" description="Helical" evidence="1">
    <location>
        <begin position="6"/>
        <end position="28"/>
    </location>
</feature>
<accession>A0ABS4K559</accession>
<dbReference type="Proteomes" id="UP001519308">
    <property type="component" value="Unassembled WGS sequence"/>
</dbReference>
<evidence type="ECO:0008006" key="4">
    <source>
        <dbReference type="Google" id="ProtNLM"/>
    </source>
</evidence>
<evidence type="ECO:0000313" key="3">
    <source>
        <dbReference type="Proteomes" id="UP001519308"/>
    </source>
</evidence>
<gene>
    <name evidence="2" type="ORF">J2Z44_002743</name>
</gene>
<keyword evidence="1" id="KW-1133">Transmembrane helix</keyword>
<proteinExistence type="predicted"/>
<keyword evidence="3" id="KW-1185">Reference proteome</keyword>
<reference evidence="2 3" key="1">
    <citation type="submission" date="2021-03" db="EMBL/GenBank/DDBJ databases">
        <title>Genomic Encyclopedia of Type Strains, Phase IV (KMG-IV): sequencing the most valuable type-strain genomes for metagenomic binning, comparative biology and taxonomic classification.</title>
        <authorList>
            <person name="Goeker M."/>
        </authorList>
    </citation>
    <scope>NUCLEOTIDE SEQUENCE [LARGE SCALE GENOMIC DNA]</scope>
    <source>
        <strain evidence="2 3">DSM 28650</strain>
    </source>
</reference>
<organism evidence="2 3">
    <name type="scientific">Clostridium punense</name>
    <dbReference type="NCBI Taxonomy" id="1054297"/>
    <lineage>
        <taxon>Bacteria</taxon>
        <taxon>Bacillati</taxon>
        <taxon>Bacillota</taxon>
        <taxon>Clostridia</taxon>
        <taxon>Eubacteriales</taxon>
        <taxon>Clostridiaceae</taxon>
        <taxon>Clostridium</taxon>
    </lineage>
</organism>
<feature type="transmembrane region" description="Helical" evidence="1">
    <location>
        <begin position="58"/>
        <end position="79"/>
    </location>
</feature>
<name>A0ABS4K559_9CLOT</name>
<keyword evidence="1" id="KW-0812">Transmembrane</keyword>
<evidence type="ECO:0000256" key="1">
    <source>
        <dbReference type="SAM" id="Phobius"/>
    </source>
</evidence>